<accession>A0ABU6UUX4</accession>
<organism evidence="1 2">
    <name type="scientific">Stylosanthes scabra</name>
    <dbReference type="NCBI Taxonomy" id="79078"/>
    <lineage>
        <taxon>Eukaryota</taxon>
        <taxon>Viridiplantae</taxon>
        <taxon>Streptophyta</taxon>
        <taxon>Embryophyta</taxon>
        <taxon>Tracheophyta</taxon>
        <taxon>Spermatophyta</taxon>
        <taxon>Magnoliopsida</taxon>
        <taxon>eudicotyledons</taxon>
        <taxon>Gunneridae</taxon>
        <taxon>Pentapetalae</taxon>
        <taxon>rosids</taxon>
        <taxon>fabids</taxon>
        <taxon>Fabales</taxon>
        <taxon>Fabaceae</taxon>
        <taxon>Papilionoideae</taxon>
        <taxon>50 kb inversion clade</taxon>
        <taxon>dalbergioids sensu lato</taxon>
        <taxon>Dalbergieae</taxon>
        <taxon>Pterocarpus clade</taxon>
        <taxon>Stylosanthes</taxon>
    </lineage>
</organism>
<dbReference type="EMBL" id="JASCZI010122730">
    <property type="protein sequence ID" value="MED6164669.1"/>
    <property type="molecule type" value="Genomic_DNA"/>
</dbReference>
<evidence type="ECO:0000313" key="2">
    <source>
        <dbReference type="Proteomes" id="UP001341840"/>
    </source>
</evidence>
<sequence>MATLLYRLHDTLCARREFLARRVGRRAVTRAEMICRSIFQGFLNAEKAQAELSNEDSKEWLLCAKDVCYDLIDVLEEMSFKEPKVAVAALAQRAISLLNLHTTGINKMKRIMYRLALLAAYAESLGLLREVVQGQQEDGQRTPVSGLAFLLIDGNKDLDVLMGFECSVFKVGLIVVLGFEFL</sequence>
<comment type="caution">
    <text evidence="1">The sequence shown here is derived from an EMBL/GenBank/DDBJ whole genome shotgun (WGS) entry which is preliminary data.</text>
</comment>
<dbReference type="Proteomes" id="UP001341840">
    <property type="component" value="Unassembled WGS sequence"/>
</dbReference>
<evidence type="ECO:0000313" key="1">
    <source>
        <dbReference type="EMBL" id="MED6164669.1"/>
    </source>
</evidence>
<protein>
    <submittedName>
        <fullName evidence="1">Uncharacterized protein</fullName>
    </submittedName>
</protein>
<gene>
    <name evidence="1" type="ORF">PIB30_092372</name>
</gene>
<proteinExistence type="predicted"/>
<keyword evidence="2" id="KW-1185">Reference proteome</keyword>
<name>A0ABU6UUX4_9FABA</name>
<reference evidence="1 2" key="1">
    <citation type="journal article" date="2023" name="Plants (Basel)">
        <title>Bridging the Gap: Combining Genomics and Transcriptomics Approaches to Understand Stylosanthes scabra, an Orphan Legume from the Brazilian Caatinga.</title>
        <authorList>
            <person name="Ferreira-Neto J.R.C."/>
            <person name="da Silva M.D."/>
            <person name="Binneck E."/>
            <person name="de Melo N.F."/>
            <person name="da Silva R.H."/>
            <person name="de Melo A.L.T.M."/>
            <person name="Pandolfi V."/>
            <person name="Bustamante F.O."/>
            <person name="Brasileiro-Vidal A.C."/>
            <person name="Benko-Iseppon A.M."/>
        </authorList>
    </citation>
    <scope>NUCLEOTIDE SEQUENCE [LARGE SCALE GENOMIC DNA]</scope>
    <source>
        <tissue evidence="1">Leaves</tissue>
    </source>
</reference>